<sequence length="508" mass="56891">MSSLSPHRHDNRPSRPLAVVSNREPYLHSLAGDGSLTWAPTTGGVSVALDALMRERGGVWVAHGAGAADRQAVDDDDRVLVPPNSPSYALRRVWLNESEEHHYYEGFANEGLWPLCHVAHVKPVFRAKDWHVYRSVNERFARTVSDELPDLAAPVFIQDYHLALVPGYLRRLRPEARIALFWHIPFPHPEKLRLCPYRRQLLEGLVATDLLAFQLDRDRLNFLAAAHAEFGAKEDRSRVYVGGRSASVCAVPIGVDFDRIQRVTRDPSLESEMKRLRRELRINTPIIGIGVDRLDYTKGILERLAALDALFSRWPVLRDQLTFVQIAVPSRSKLDSYAAVEADIDRQVAKVNAKHARAGDDTGPIRYRKSALRIRRLVALYRLADFCIVSSLHDGMNLVAKEFVAAREDLGGVLVLSELAGAAQELGDAVIINPYDVEGFTDGLRQALDMPAGERQRRMELLRRVVAGRDVLRWATDILEGLESLDSAPLPPGPTDHRQRPNPTMVTG</sequence>
<evidence type="ECO:0000313" key="2">
    <source>
        <dbReference type="EMBL" id="SVA25030.1"/>
    </source>
</evidence>
<dbReference type="GO" id="GO:0003825">
    <property type="term" value="F:alpha,alpha-trehalose-phosphate synthase (UDP-forming) activity"/>
    <property type="evidence" value="ECO:0007669"/>
    <property type="project" value="TreeGrafter"/>
</dbReference>
<accession>A0A381U9Y9</accession>
<dbReference type="PANTHER" id="PTHR10788">
    <property type="entry name" value="TREHALOSE-6-PHOSPHATE SYNTHASE"/>
    <property type="match status" value="1"/>
</dbReference>
<dbReference type="Gene3D" id="3.40.50.2000">
    <property type="entry name" value="Glycogen Phosphorylase B"/>
    <property type="match status" value="2"/>
</dbReference>
<dbReference type="Pfam" id="PF00982">
    <property type="entry name" value="Glyco_transf_20"/>
    <property type="match status" value="1"/>
</dbReference>
<dbReference type="AlphaFoldDB" id="A0A381U9Y9"/>
<dbReference type="PANTHER" id="PTHR10788:SF106">
    <property type="entry name" value="BCDNA.GH08860"/>
    <property type="match status" value="1"/>
</dbReference>
<gene>
    <name evidence="2" type="ORF">METZ01_LOCUS77884</name>
</gene>
<dbReference type="SUPFAM" id="SSF53756">
    <property type="entry name" value="UDP-Glycosyltransferase/glycogen phosphorylase"/>
    <property type="match status" value="1"/>
</dbReference>
<reference evidence="2" key="1">
    <citation type="submission" date="2018-05" db="EMBL/GenBank/DDBJ databases">
        <authorList>
            <person name="Lanie J.A."/>
            <person name="Ng W.-L."/>
            <person name="Kazmierczak K.M."/>
            <person name="Andrzejewski T.M."/>
            <person name="Davidsen T.M."/>
            <person name="Wayne K.J."/>
            <person name="Tettelin H."/>
            <person name="Glass J.I."/>
            <person name="Rusch D."/>
            <person name="Podicherti R."/>
            <person name="Tsui H.-C.T."/>
            <person name="Winkler M.E."/>
        </authorList>
    </citation>
    <scope>NUCLEOTIDE SEQUENCE</scope>
</reference>
<dbReference type="InterPro" id="IPR001830">
    <property type="entry name" value="Glyco_trans_20"/>
</dbReference>
<dbReference type="CDD" id="cd03788">
    <property type="entry name" value="GT20_TPS"/>
    <property type="match status" value="1"/>
</dbReference>
<feature type="non-terminal residue" evidence="2">
    <location>
        <position position="508"/>
    </location>
</feature>
<protein>
    <submittedName>
        <fullName evidence="2">Uncharacterized protein</fullName>
    </submittedName>
</protein>
<name>A0A381U9Y9_9ZZZZ</name>
<evidence type="ECO:0000256" key="1">
    <source>
        <dbReference type="SAM" id="MobiDB-lite"/>
    </source>
</evidence>
<feature type="region of interest" description="Disordered" evidence="1">
    <location>
        <begin position="485"/>
        <end position="508"/>
    </location>
</feature>
<organism evidence="2">
    <name type="scientific">marine metagenome</name>
    <dbReference type="NCBI Taxonomy" id="408172"/>
    <lineage>
        <taxon>unclassified sequences</taxon>
        <taxon>metagenomes</taxon>
        <taxon>ecological metagenomes</taxon>
    </lineage>
</organism>
<proteinExistence type="predicted"/>
<dbReference type="GO" id="GO:0005992">
    <property type="term" value="P:trehalose biosynthetic process"/>
    <property type="evidence" value="ECO:0007669"/>
    <property type="project" value="InterPro"/>
</dbReference>
<dbReference type="EMBL" id="UINC01006027">
    <property type="protein sequence ID" value="SVA25030.1"/>
    <property type="molecule type" value="Genomic_DNA"/>
</dbReference>